<dbReference type="Pfam" id="PF02415">
    <property type="entry name" value="Chlam_PMP"/>
    <property type="match status" value="3"/>
</dbReference>
<feature type="compositionally biased region" description="Basic and acidic residues" evidence="8">
    <location>
        <begin position="514"/>
        <end position="529"/>
    </location>
</feature>
<dbReference type="InterPro" id="IPR012334">
    <property type="entry name" value="Pectin_lyas_fold"/>
</dbReference>
<reference evidence="10 11" key="1">
    <citation type="submission" date="2016-10" db="EMBL/GenBank/DDBJ databases">
        <authorList>
            <person name="Varghese N."/>
            <person name="Submissions S."/>
        </authorList>
    </citation>
    <scope>NUCLEOTIDE SEQUENCE [LARGE SCALE GENOMIC DNA]</scope>
    <source>
        <strain evidence="10 11">DSM 16643</strain>
    </source>
</reference>
<dbReference type="EMBL" id="FMXB01000005">
    <property type="protein sequence ID" value="SDA49407.1"/>
    <property type="molecule type" value="Genomic_DNA"/>
</dbReference>
<dbReference type="SUPFAM" id="SSF51126">
    <property type="entry name" value="Pectin lyase-like"/>
    <property type="match status" value="1"/>
</dbReference>
<keyword evidence="9" id="KW-0812">Transmembrane</keyword>
<feature type="region of interest" description="Disordered" evidence="8">
    <location>
        <begin position="471"/>
        <end position="529"/>
    </location>
</feature>
<evidence type="ECO:0000256" key="1">
    <source>
        <dbReference type="ARBA" id="ARBA00004196"/>
    </source>
</evidence>
<dbReference type="GO" id="GO:0005576">
    <property type="term" value="C:extracellular region"/>
    <property type="evidence" value="ECO:0007669"/>
    <property type="project" value="UniProtKB-SubCell"/>
</dbReference>
<evidence type="ECO:0000256" key="2">
    <source>
        <dbReference type="ARBA" id="ARBA00004442"/>
    </source>
</evidence>
<proteinExistence type="predicted"/>
<evidence type="ECO:0000256" key="6">
    <source>
        <dbReference type="ARBA" id="ARBA00023136"/>
    </source>
</evidence>
<evidence type="ECO:0000256" key="5">
    <source>
        <dbReference type="ARBA" id="ARBA00022729"/>
    </source>
</evidence>
<feature type="compositionally biased region" description="Low complexity" evidence="8">
    <location>
        <begin position="385"/>
        <end position="399"/>
    </location>
</feature>
<evidence type="ECO:0000256" key="4">
    <source>
        <dbReference type="ARBA" id="ARBA00022525"/>
    </source>
</evidence>
<dbReference type="InterPro" id="IPR011050">
    <property type="entry name" value="Pectin_lyase_fold/virulence"/>
</dbReference>
<organism evidence="10 11">
    <name type="scientific">Methanobrevibacter millerae</name>
    <dbReference type="NCBI Taxonomy" id="230361"/>
    <lineage>
        <taxon>Archaea</taxon>
        <taxon>Methanobacteriati</taxon>
        <taxon>Methanobacteriota</taxon>
        <taxon>Methanomada group</taxon>
        <taxon>Methanobacteria</taxon>
        <taxon>Methanobacteriales</taxon>
        <taxon>Methanobacteriaceae</taxon>
        <taxon>Methanobrevibacter</taxon>
    </lineage>
</organism>
<keyword evidence="7" id="KW-0998">Cell outer membrane</keyword>
<dbReference type="Gene3D" id="2.160.20.10">
    <property type="entry name" value="Single-stranded right-handed beta-helix, Pectin lyase-like"/>
    <property type="match status" value="1"/>
</dbReference>
<gene>
    <name evidence="10" type="ORF">SAMN02910315_00913</name>
</gene>
<feature type="compositionally biased region" description="Low complexity" evidence="8">
    <location>
        <begin position="413"/>
        <end position="443"/>
    </location>
</feature>
<evidence type="ECO:0000256" key="3">
    <source>
        <dbReference type="ARBA" id="ARBA00004613"/>
    </source>
</evidence>
<dbReference type="InterPro" id="IPR003368">
    <property type="entry name" value="POMP_repeat"/>
</dbReference>
<keyword evidence="11" id="KW-1185">Reference proteome</keyword>
<accession>A0A1G5VVZ1</accession>
<comment type="subcellular location">
    <subcellularLocation>
        <location evidence="1">Cell envelope</location>
    </subcellularLocation>
    <subcellularLocation>
        <location evidence="2">Cell outer membrane</location>
    </subcellularLocation>
    <subcellularLocation>
        <location evidence="3">Secreted</location>
    </subcellularLocation>
</comment>
<feature type="region of interest" description="Disordered" evidence="8">
    <location>
        <begin position="356"/>
        <end position="455"/>
    </location>
</feature>
<dbReference type="PANTHER" id="PTHR11319">
    <property type="entry name" value="G PROTEIN-COUPLED RECEPTOR-RELATED"/>
    <property type="match status" value="1"/>
</dbReference>
<evidence type="ECO:0000313" key="11">
    <source>
        <dbReference type="Proteomes" id="UP000323439"/>
    </source>
</evidence>
<dbReference type="Proteomes" id="UP000323439">
    <property type="component" value="Unassembled WGS sequence"/>
</dbReference>
<feature type="compositionally biased region" description="Polar residues" evidence="8">
    <location>
        <begin position="471"/>
        <end position="512"/>
    </location>
</feature>
<keyword evidence="6 9" id="KW-0472">Membrane</keyword>
<feature type="transmembrane region" description="Helical" evidence="9">
    <location>
        <begin position="534"/>
        <end position="552"/>
    </location>
</feature>
<keyword evidence="5" id="KW-0732">Signal</keyword>
<sequence length="557" mass="60851">MVLLIFLMIPYVSAENVTIDNTMSIQDTVNNVNDNDVIFLMPGTYVESGIEIDKNITLQGLGNTSDVIIDSNHTNSIILVNSVSKVKFFNLTFINGKGPDYGGAIHSELGGQIYVDHCDFINNTAGHNGGAIDIAGEQHRIKWETFTNYGFLNATNCNFINNSAGHDGGALATYWGNSYIYNSTFRLNYAERDGGALRVGVYSTTLTENCTFDNNNAKEWGGALYNWPGQLTVNNCTISNNYAGIQGGAMITSGGLNVTNSKILNNTAKRKGGAIFIAEETPHIPSTVIFSNNIISGNTAKVGSLVYVDETTATGTSFDGNIWDIDPNSDEWEKAFITNDLIKSPTIFVDENGNTYVVTPKEKPSNPDDTPHVPDEKPNHHPETPEITNQTETPENTNQSDDVVENNTNKELQTNSSDNTNKDSNQTQNSTDIINENTNTTQTDTEKIESDSTQTIPEEIQEMIEEVLESVNTQSNSTTTLDTSAGISNMQSAQNQNQEPNTADESPSTVGKENTAHEITKKDDVSKKAEQSPLPYIIAIVAVMAILIFGYTRRKDE</sequence>
<name>A0A1G5VVZ1_9EURY</name>
<dbReference type="PANTHER" id="PTHR11319:SF35">
    <property type="entry name" value="OUTER MEMBRANE PROTEIN PMPC-RELATED"/>
    <property type="match status" value="1"/>
</dbReference>
<evidence type="ECO:0000256" key="8">
    <source>
        <dbReference type="SAM" id="MobiDB-lite"/>
    </source>
</evidence>
<protein>
    <submittedName>
        <fullName evidence="10">Polymorphic outer membrane protein repeat-containing protein</fullName>
    </submittedName>
</protein>
<keyword evidence="4" id="KW-0964">Secreted</keyword>
<evidence type="ECO:0000256" key="9">
    <source>
        <dbReference type="SAM" id="Phobius"/>
    </source>
</evidence>
<keyword evidence="9" id="KW-1133">Transmembrane helix</keyword>
<dbReference type="NCBIfam" id="TIGR01376">
    <property type="entry name" value="POMP_repeat"/>
    <property type="match status" value="1"/>
</dbReference>
<feature type="compositionally biased region" description="Basic and acidic residues" evidence="8">
    <location>
        <begin position="360"/>
        <end position="384"/>
    </location>
</feature>
<evidence type="ECO:0000313" key="10">
    <source>
        <dbReference type="EMBL" id="SDA49407.1"/>
    </source>
</evidence>
<dbReference type="AlphaFoldDB" id="A0A1G5VVZ1"/>
<evidence type="ECO:0000256" key="7">
    <source>
        <dbReference type="ARBA" id="ARBA00023237"/>
    </source>
</evidence>